<evidence type="ECO:0000256" key="2">
    <source>
        <dbReference type="ARBA" id="ARBA00022801"/>
    </source>
</evidence>
<accession>A0A8B4QDQ5</accession>
<keyword evidence="1" id="KW-0547">Nucleotide-binding</keyword>
<feature type="compositionally biased region" description="Polar residues" evidence="5">
    <location>
        <begin position="414"/>
        <end position="424"/>
    </location>
</feature>
<dbReference type="SMART" id="SM00487">
    <property type="entry name" value="DEXDc"/>
    <property type="match status" value="1"/>
</dbReference>
<name>A0A8B4QDQ5_9BACL</name>
<protein>
    <submittedName>
        <fullName evidence="8">DEAD-box ATP-dependent RNA helicase CshA</fullName>
        <ecNumber evidence="8">3.6.4.13</ecNumber>
    </submittedName>
    <submittedName>
        <fullName evidence="9">Superfamily II DNA/RNA helicase</fullName>
    </submittedName>
</protein>
<evidence type="ECO:0000259" key="6">
    <source>
        <dbReference type="PROSITE" id="PS51192"/>
    </source>
</evidence>
<dbReference type="PROSITE" id="PS51194">
    <property type="entry name" value="HELICASE_CTER"/>
    <property type="match status" value="1"/>
</dbReference>
<dbReference type="PANTHER" id="PTHR47963">
    <property type="entry name" value="DEAD-BOX ATP-DEPENDENT RNA HELICASE 47, MITOCHONDRIAL"/>
    <property type="match status" value="1"/>
</dbReference>
<dbReference type="GO" id="GO:0005524">
    <property type="term" value="F:ATP binding"/>
    <property type="evidence" value="ECO:0007669"/>
    <property type="project" value="UniProtKB-KW"/>
</dbReference>
<evidence type="ECO:0000259" key="7">
    <source>
        <dbReference type="PROSITE" id="PS51194"/>
    </source>
</evidence>
<dbReference type="Proteomes" id="UP000294641">
    <property type="component" value="Unassembled WGS sequence"/>
</dbReference>
<dbReference type="InterPro" id="IPR011545">
    <property type="entry name" value="DEAD/DEAH_box_helicase_dom"/>
</dbReference>
<keyword evidence="11" id="KW-1185">Reference proteome</keyword>
<reference evidence="8 10" key="1">
    <citation type="submission" date="2018-06" db="EMBL/GenBank/DDBJ databases">
        <authorList>
            <consortium name="Pathogen Informatics"/>
            <person name="Doyle S."/>
        </authorList>
    </citation>
    <scope>NUCLEOTIDE SEQUENCE [LARGE SCALE GENOMIC DNA]</scope>
    <source>
        <strain evidence="8 10">NCTC10597</strain>
    </source>
</reference>
<gene>
    <name evidence="8" type="primary">cshA_1</name>
    <name evidence="9" type="ORF">DFR61_11442</name>
    <name evidence="8" type="ORF">NCTC10597_02500</name>
</gene>
<feature type="region of interest" description="Disordered" evidence="5">
    <location>
        <begin position="368"/>
        <end position="424"/>
    </location>
</feature>
<evidence type="ECO:0000256" key="4">
    <source>
        <dbReference type="ARBA" id="ARBA00022840"/>
    </source>
</evidence>
<dbReference type="GO" id="GO:0005829">
    <property type="term" value="C:cytosol"/>
    <property type="evidence" value="ECO:0007669"/>
    <property type="project" value="TreeGrafter"/>
</dbReference>
<keyword evidence="4" id="KW-0067">ATP-binding</keyword>
<evidence type="ECO:0000256" key="5">
    <source>
        <dbReference type="SAM" id="MobiDB-lite"/>
    </source>
</evidence>
<dbReference type="GO" id="GO:0033592">
    <property type="term" value="F:RNA strand annealing activity"/>
    <property type="evidence" value="ECO:0007669"/>
    <property type="project" value="TreeGrafter"/>
</dbReference>
<evidence type="ECO:0000256" key="1">
    <source>
        <dbReference type="ARBA" id="ARBA00022741"/>
    </source>
</evidence>
<dbReference type="EMBL" id="SNZG01000014">
    <property type="protein sequence ID" value="TDR38822.1"/>
    <property type="molecule type" value="Genomic_DNA"/>
</dbReference>
<sequence>MSFLNELKEEIQNKWKFEKTTPIQDAMIPAMLEGKDVVAESPTGTGKTLAYLLPLLQKVDGTKKNTQALIVAPSQELCMQITDVIRDWVAGTPVTVVPLIGGANTARQIEKLKKKPTIAVGTPGRLNELVKAKKLKLHELHYIVLDEADQLLGRESRVMIKSFIDGSNHDRQVALVSATITEDIDALADEWMKEPVRLKVRLEDMPDQGKVVHSFMKVSVREKTDLLRKLSYIEGLRGLAFVNNLDQLIMKETKLQYLNAPIAVLHAEMKKEERKNALESFRKGKIRILIATDVAARGLDISGLTHVIHVDVPHNQEQYLHRSGRTGRAGKDGEILTLLTSFEEKEYKRYTRELDDKPEERILKGGVLAAGKGEFPHASRKPEELRKKSYNKKKGSYGSKPGFKNESGDKKPYNKTQRSFSKKK</sequence>
<dbReference type="Pfam" id="PF00271">
    <property type="entry name" value="Helicase_C"/>
    <property type="match status" value="1"/>
</dbReference>
<dbReference type="PROSITE" id="PS51192">
    <property type="entry name" value="HELICASE_ATP_BIND_1"/>
    <property type="match status" value="1"/>
</dbReference>
<dbReference type="RefSeq" id="WP_109349549.1">
    <property type="nucleotide sequence ID" value="NZ_BJUE01000043.1"/>
</dbReference>
<dbReference type="InterPro" id="IPR027417">
    <property type="entry name" value="P-loop_NTPase"/>
</dbReference>
<feature type="domain" description="Helicase C-terminal" evidence="7">
    <location>
        <begin position="225"/>
        <end position="383"/>
    </location>
</feature>
<evidence type="ECO:0000256" key="3">
    <source>
        <dbReference type="ARBA" id="ARBA00022806"/>
    </source>
</evidence>
<feature type="domain" description="Helicase ATP-binding" evidence="6">
    <location>
        <begin position="28"/>
        <end position="198"/>
    </location>
</feature>
<dbReference type="GO" id="GO:0005840">
    <property type="term" value="C:ribosome"/>
    <property type="evidence" value="ECO:0007669"/>
    <property type="project" value="TreeGrafter"/>
</dbReference>
<evidence type="ECO:0000313" key="9">
    <source>
        <dbReference type="EMBL" id="TDR38822.1"/>
    </source>
</evidence>
<dbReference type="GO" id="GO:0009409">
    <property type="term" value="P:response to cold"/>
    <property type="evidence" value="ECO:0007669"/>
    <property type="project" value="TreeGrafter"/>
</dbReference>
<proteinExistence type="predicted"/>
<evidence type="ECO:0000313" key="8">
    <source>
        <dbReference type="EMBL" id="STX10728.1"/>
    </source>
</evidence>
<reference evidence="9 11" key="2">
    <citation type="submission" date="2019-03" db="EMBL/GenBank/DDBJ databases">
        <title>Genomic Encyclopedia of Type Strains, Phase IV (KMG-IV): sequencing the most valuable type-strain genomes for metagenomic binning, comparative biology and taxonomic classification.</title>
        <authorList>
            <person name="Goeker M."/>
        </authorList>
    </citation>
    <scope>NUCLEOTIDE SEQUENCE [LARGE SCALE GENOMIC DNA]</scope>
    <source>
        <strain evidence="9 11">DSM 20580</strain>
    </source>
</reference>
<organism evidence="8 10">
    <name type="scientific">Kurthia zopfii</name>
    <dbReference type="NCBI Taxonomy" id="1650"/>
    <lineage>
        <taxon>Bacteria</taxon>
        <taxon>Bacillati</taxon>
        <taxon>Bacillota</taxon>
        <taxon>Bacilli</taxon>
        <taxon>Bacillales</taxon>
        <taxon>Caryophanaceae</taxon>
        <taxon>Kurthia</taxon>
    </lineage>
</organism>
<dbReference type="Proteomes" id="UP000254330">
    <property type="component" value="Unassembled WGS sequence"/>
</dbReference>
<keyword evidence="3 8" id="KW-0347">Helicase</keyword>
<dbReference type="InterPro" id="IPR001650">
    <property type="entry name" value="Helicase_C-like"/>
</dbReference>
<comment type="caution">
    <text evidence="8">The sequence shown here is derived from an EMBL/GenBank/DDBJ whole genome shotgun (WGS) entry which is preliminary data.</text>
</comment>
<dbReference type="InterPro" id="IPR014001">
    <property type="entry name" value="Helicase_ATP-bd"/>
</dbReference>
<dbReference type="OrthoDB" id="9805696at2"/>
<dbReference type="Gene3D" id="3.40.50.300">
    <property type="entry name" value="P-loop containing nucleotide triphosphate hydrolases"/>
    <property type="match status" value="2"/>
</dbReference>
<dbReference type="GO" id="GO:0003724">
    <property type="term" value="F:RNA helicase activity"/>
    <property type="evidence" value="ECO:0007669"/>
    <property type="project" value="UniProtKB-EC"/>
</dbReference>
<dbReference type="EC" id="3.6.4.13" evidence="8"/>
<dbReference type="Pfam" id="PF00270">
    <property type="entry name" value="DEAD"/>
    <property type="match status" value="1"/>
</dbReference>
<dbReference type="GO" id="GO:0016787">
    <property type="term" value="F:hydrolase activity"/>
    <property type="evidence" value="ECO:0007669"/>
    <property type="project" value="UniProtKB-KW"/>
</dbReference>
<dbReference type="InterPro" id="IPR044742">
    <property type="entry name" value="DEAD/DEAH_RhlB"/>
</dbReference>
<dbReference type="AlphaFoldDB" id="A0A8B4QDQ5"/>
<dbReference type="SMART" id="SM00490">
    <property type="entry name" value="HELICc"/>
    <property type="match status" value="1"/>
</dbReference>
<dbReference type="EMBL" id="UGNP01000001">
    <property type="protein sequence ID" value="STX10728.1"/>
    <property type="molecule type" value="Genomic_DNA"/>
</dbReference>
<evidence type="ECO:0000313" key="10">
    <source>
        <dbReference type="Proteomes" id="UP000254330"/>
    </source>
</evidence>
<keyword evidence="2 8" id="KW-0378">Hydrolase</keyword>
<dbReference type="SUPFAM" id="SSF52540">
    <property type="entry name" value="P-loop containing nucleoside triphosphate hydrolases"/>
    <property type="match status" value="1"/>
</dbReference>
<feature type="compositionally biased region" description="Basic and acidic residues" evidence="5">
    <location>
        <begin position="374"/>
        <end position="387"/>
    </location>
</feature>
<dbReference type="CDD" id="cd18787">
    <property type="entry name" value="SF2_C_DEAD"/>
    <property type="match status" value="1"/>
</dbReference>
<dbReference type="PANTHER" id="PTHR47963:SF7">
    <property type="entry name" value="ATP-DEPENDENT RNA HELICASE YFML-RELATED"/>
    <property type="match status" value="1"/>
</dbReference>
<dbReference type="CDD" id="cd00268">
    <property type="entry name" value="DEADc"/>
    <property type="match status" value="1"/>
</dbReference>
<evidence type="ECO:0000313" key="11">
    <source>
        <dbReference type="Proteomes" id="UP000294641"/>
    </source>
</evidence>
<dbReference type="InterPro" id="IPR050547">
    <property type="entry name" value="DEAD_box_RNA_helicases"/>
</dbReference>